<dbReference type="Proteomes" id="UP001352533">
    <property type="component" value="Unassembled WGS sequence"/>
</dbReference>
<reference evidence="1 2" key="1">
    <citation type="journal article" date="2022" name="Front. Microbiol.">
        <title>Commensal bacteria contribute to the growth of multidrug-resistant Avibacterium paragallinarum in chickens.</title>
        <authorList>
            <person name="Zhu J."/>
            <person name="Chen Y."/>
            <person name="Wu Y."/>
            <person name="Wang Y."/>
            <person name="Zhu K."/>
        </authorList>
    </citation>
    <scope>NUCLEOTIDE SEQUENCE [LARGE SCALE GENOMIC DNA]</scope>
    <source>
        <strain evidence="1 2">AV12</strain>
    </source>
</reference>
<dbReference type="EMBL" id="JAMDKS010000031">
    <property type="protein sequence ID" value="MEE6113615.1"/>
    <property type="molecule type" value="Genomic_DNA"/>
</dbReference>
<sequence length="83" mass="9585">MARPYVAPDPRDRSVNEPSFIASSAQIIGLYNQENPSDKKERVVDSVKEWYENRMKDEGWDKVEFHGNQCVLQAEVTLNNSKK</sequence>
<evidence type="ECO:0000313" key="1">
    <source>
        <dbReference type="EMBL" id="MEE6113615.1"/>
    </source>
</evidence>
<evidence type="ECO:0000313" key="2">
    <source>
        <dbReference type="Proteomes" id="UP001352533"/>
    </source>
</evidence>
<comment type="caution">
    <text evidence="1">The sequence shown here is derived from an EMBL/GenBank/DDBJ whole genome shotgun (WGS) entry which is preliminary data.</text>
</comment>
<dbReference type="RefSeq" id="WP_194752018.1">
    <property type="nucleotide sequence ID" value="NZ_CP173235.1"/>
</dbReference>
<keyword evidence="2" id="KW-1185">Reference proteome</keyword>
<name>A0ABU7QSL3_AVIPA</name>
<proteinExistence type="predicted"/>
<organism evidence="1 2">
    <name type="scientific">Avibacterium paragallinarum</name>
    <name type="common">Haemophilus gallinarum</name>
    <dbReference type="NCBI Taxonomy" id="728"/>
    <lineage>
        <taxon>Bacteria</taxon>
        <taxon>Pseudomonadati</taxon>
        <taxon>Pseudomonadota</taxon>
        <taxon>Gammaproteobacteria</taxon>
        <taxon>Pasteurellales</taxon>
        <taxon>Pasteurellaceae</taxon>
        <taxon>Avibacterium</taxon>
    </lineage>
</organism>
<protein>
    <submittedName>
        <fullName evidence="1">Uncharacterized protein</fullName>
    </submittedName>
</protein>
<gene>
    <name evidence="1" type="ORF">M5S25_10505</name>
</gene>
<accession>A0ABU7QSL3</accession>